<dbReference type="InterPro" id="IPR050483">
    <property type="entry name" value="CoA-transferase_III_domain"/>
</dbReference>
<evidence type="ECO:0000313" key="2">
    <source>
        <dbReference type="EMBL" id="AIE97193.1"/>
    </source>
</evidence>
<organism evidence="2">
    <name type="scientific">uncultured marine group II/III euryarchaeote AD1000_95_H06</name>
    <dbReference type="NCBI Taxonomy" id="1457828"/>
    <lineage>
        <taxon>Archaea</taxon>
        <taxon>Methanobacteriati</taxon>
        <taxon>Methanobacteriota</taxon>
        <taxon>environmental samples</taxon>
    </lineage>
</organism>
<dbReference type="EMBL" id="KF900501">
    <property type="protein sequence ID" value="AIE97193.1"/>
    <property type="molecule type" value="Genomic_DNA"/>
</dbReference>
<dbReference type="InterPro" id="IPR003673">
    <property type="entry name" value="CoA-Trfase_fam_III"/>
</dbReference>
<dbReference type="SUPFAM" id="SSF89796">
    <property type="entry name" value="CoA-transferase family III (CaiB/BaiF)"/>
    <property type="match status" value="1"/>
</dbReference>
<reference evidence="2" key="1">
    <citation type="journal article" date="2014" name="Genome Biol. Evol.">
        <title>Pangenome evidence for extensive interdomain horizontal transfer affecting lineage core and shell genes in uncultured planktonic thaumarchaeota and euryarchaeota.</title>
        <authorList>
            <person name="Deschamps P."/>
            <person name="Zivanovic Y."/>
            <person name="Moreira D."/>
            <person name="Rodriguez-Valera F."/>
            <person name="Lopez-Garcia P."/>
        </authorList>
    </citation>
    <scope>NUCLEOTIDE SEQUENCE</scope>
</reference>
<dbReference type="Gene3D" id="3.40.50.10540">
    <property type="entry name" value="Crotonobetainyl-coa:carnitine coa-transferase, domain 1"/>
    <property type="match status" value="1"/>
</dbReference>
<dbReference type="InterPro" id="IPR044855">
    <property type="entry name" value="CoA-Trfase_III_dom3_sf"/>
</dbReference>
<sequence>MLPLSNSTEINKPKALEGVRVLDLGTLFAGPCIATFLGEFGADVIKVEQSGVGDPLRTWGAEHRGHSPIWAQEARNKKSITCDLRQKQGQGLIKKLTPHCDVIVENYRPGTLERWGLSYEELKLIRPDLIMVRATGYGQTGPYSSKPGFARVGQAFGGLTYLAGEPGGPPLTPGSTTLSDYITPIFGAFGTMLALRHRDRTQQGQVVDVALYETTFRSLDTITVDYSSRKLIRDRTGRSGAPYAAPHGQFPCKDGNWIALACTGDRMWQRFCKAVGRDELAEDNRFVTLEPRLSNRDELDSIVDGITTQYNRDDLLAMFDREEVAAGPVNNIEDIFHDPHYWAREMLVKMTDPLYGELTFPGIVPKLSETPGTIETLGPPVLGQHNHEIYGNLLGLTEKELDELSEKGVI</sequence>
<dbReference type="Pfam" id="PF02515">
    <property type="entry name" value="CoA_transf_3"/>
    <property type="match status" value="1"/>
</dbReference>
<dbReference type="AlphaFoldDB" id="A0A075G0S9"/>
<dbReference type="PANTHER" id="PTHR48207">
    <property type="entry name" value="SUCCINATE--HYDROXYMETHYLGLUTARATE COA-TRANSFERASE"/>
    <property type="match status" value="1"/>
</dbReference>
<evidence type="ECO:0000256" key="1">
    <source>
        <dbReference type="ARBA" id="ARBA00022679"/>
    </source>
</evidence>
<accession>A0A075G0S9</accession>
<gene>
    <name evidence="2" type="primary">smtB</name>
</gene>
<name>A0A075G0S9_9EURY</name>
<dbReference type="GO" id="GO:0008410">
    <property type="term" value="F:CoA-transferase activity"/>
    <property type="evidence" value="ECO:0007669"/>
    <property type="project" value="TreeGrafter"/>
</dbReference>
<keyword evidence="1 2" id="KW-0808">Transferase</keyword>
<dbReference type="Gene3D" id="3.30.1540.10">
    <property type="entry name" value="formyl-coa transferase, domain 3"/>
    <property type="match status" value="1"/>
</dbReference>
<dbReference type="InterPro" id="IPR023606">
    <property type="entry name" value="CoA-Trfase_III_dom_1_sf"/>
</dbReference>
<proteinExistence type="predicted"/>
<dbReference type="PANTHER" id="PTHR48207:SF3">
    <property type="entry name" value="SUCCINATE--HYDROXYMETHYLGLUTARATE COA-TRANSFERASE"/>
    <property type="match status" value="1"/>
</dbReference>
<protein>
    <submittedName>
        <fullName evidence="2">Acyl-CoA transferase/carnitine dehydratase (SmtB)</fullName>
    </submittedName>
</protein>